<feature type="transmembrane region" description="Helical" evidence="13">
    <location>
        <begin position="6"/>
        <end position="26"/>
    </location>
</feature>
<dbReference type="STRING" id="451379.A0A0N5APU3"/>
<feature type="domain" description="Potassium channel" evidence="14">
    <location>
        <begin position="68"/>
        <end position="133"/>
    </location>
</feature>
<dbReference type="PRINTS" id="PR01095">
    <property type="entry name" value="TASKCHANNEL"/>
</dbReference>
<organism evidence="15 16">
    <name type="scientific">Syphacia muris</name>
    <dbReference type="NCBI Taxonomy" id="451379"/>
    <lineage>
        <taxon>Eukaryota</taxon>
        <taxon>Metazoa</taxon>
        <taxon>Ecdysozoa</taxon>
        <taxon>Nematoda</taxon>
        <taxon>Chromadorea</taxon>
        <taxon>Rhabditida</taxon>
        <taxon>Spirurina</taxon>
        <taxon>Oxyuridomorpha</taxon>
        <taxon>Oxyuroidea</taxon>
        <taxon>Oxyuridae</taxon>
        <taxon>Syphacia</taxon>
    </lineage>
</organism>
<keyword evidence="4" id="KW-0633">Potassium transport</keyword>
<dbReference type="PANTHER" id="PTHR11003">
    <property type="entry name" value="POTASSIUM CHANNEL, SUBFAMILY K"/>
    <property type="match status" value="1"/>
</dbReference>
<dbReference type="Pfam" id="PF07885">
    <property type="entry name" value="Ion_trans_2"/>
    <property type="match status" value="2"/>
</dbReference>
<sequence>MLRLHLGLVLLCIFYIVAGAAVFYYVEKPEEIRLIRLDYQKFVANFSSALSVYESTIFNLFEYPVSFTLFNTRDSSELWTASSSVLFTATTMIPIGFGLVTPVTKLGRILLICFAATGIPLAVATLADLGKFICQFLCKSIKNQSLLPPAIVFTAFLVYPVIGGFIICYITSLDFFDSLYYCIMTILMIGYGDFSPSIPLIFLLAFIVLGVILVTVSIDAVGADIINHIHFMGRQVGKAKAIAEKMVQKVSMNKGLEAGVAQLNALAKFTVTIGFKSSIVLFVQH</sequence>
<dbReference type="PRINTS" id="PR01333">
    <property type="entry name" value="2POREKCHANEL"/>
</dbReference>
<dbReference type="SUPFAM" id="SSF81324">
    <property type="entry name" value="Voltage-gated potassium channels"/>
    <property type="match status" value="2"/>
</dbReference>
<dbReference type="WBParaSite" id="SMUV_0000668301-mRNA-1">
    <property type="protein sequence ID" value="SMUV_0000668301-mRNA-1"/>
    <property type="gene ID" value="SMUV_0000668301"/>
</dbReference>
<evidence type="ECO:0000256" key="12">
    <source>
        <dbReference type="RuleBase" id="RU003857"/>
    </source>
</evidence>
<feature type="transmembrane region" description="Helical" evidence="13">
    <location>
        <begin position="150"/>
        <end position="172"/>
    </location>
</feature>
<accession>A0A0N5APU3</accession>
<feature type="transmembrane region" description="Helical" evidence="13">
    <location>
        <begin position="201"/>
        <end position="222"/>
    </location>
</feature>
<protein>
    <submittedName>
        <fullName evidence="16">Ion channel</fullName>
    </submittedName>
</protein>
<dbReference type="InterPro" id="IPR003280">
    <property type="entry name" value="2pore_dom_K_chnl"/>
</dbReference>
<dbReference type="Gene3D" id="1.10.287.70">
    <property type="match status" value="1"/>
</dbReference>
<keyword evidence="9 12" id="KW-0406">Ion transport</keyword>
<keyword evidence="3 12" id="KW-0813">Transport</keyword>
<reference evidence="16" key="1">
    <citation type="submission" date="2017-02" db="UniProtKB">
        <authorList>
            <consortium name="WormBaseParasite"/>
        </authorList>
    </citation>
    <scope>IDENTIFICATION</scope>
</reference>
<evidence type="ECO:0000313" key="16">
    <source>
        <dbReference type="WBParaSite" id="SMUV_0000668301-mRNA-1"/>
    </source>
</evidence>
<dbReference type="GO" id="GO:0022841">
    <property type="term" value="F:potassium ion leak channel activity"/>
    <property type="evidence" value="ECO:0007669"/>
    <property type="project" value="TreeGrafter"/>
</dbReference>
<evidence type="ECO:0000256" key="8">
    <source>
        <dbReference type="ARBA" id="ARBA00022989"/>
    </source>
</evidence>
<keyword evidence="7" id="KW-0630">Potassium</keyword>
<evidence type="ECO:0000256" key="3">
    <source>
        <dbReference type="ARBA" id="ARBA00022448"/>
    </source>
</evidence>
<evidence type="ECO:0000256" key="1">
    <source>
        <dbReference type="ARBA" id="ARBA00004141"/>
    </source>
</evidence>
<feature type="transmembrane region" description="Helical" evidence="13">
    <location>
        <begin position="178"/>
        <end position="194"/>
    </location>
</feature>
<feature type="transmembrane region" description="Helical" evidence="13">
    <location>
        <begin position="106"/>
        <end position="129"/>
    </location>
</feature>
<keyword evidence="11 12" id="KW-0407">Ion channel</keyword>
<dbReference type="GO" id="GO:0005886">
    <property type="term" value="C:plasma membrane"/>
    <property type="evidence" value="ECO:0007669"/>
    <property type="project" value="TreeGrafter"/>
</dbReference>
<evidence type="ECO:0000259" key="14">
    <source>
        <dbReference type="Pfam" id="PF07885"/>
    </source>
</evidence>
<evidence type="ECO:0000256" key="4">
    <source>
        <dbReference type="ARBA" id="ARBA00022538"/>
    </source>
</evidence>
<feature type="transmembrane region" description="Helical" evidence="13">
    <location>
        <begin position="78"/>
        <end position="100"/>
    </location>
</feature>
<keyword evidence="8 13" id="KW-1133">Transmembrane helix</keyword>
<feature type="domain" description="Potassium channel" evidence="14">
    <location>
        <begin position="161"/>
        <end position="223"/>
    </location>
</feature>
<evidence type="ECO:0000256" key="2">
    <source>
        <dbReference type="ARBA" id="ARBA00006666"/>
    </source>
</evidence>
<keyword evidence="15" id="KW-1185">Reference proteome</keyword>
<keyword evidence="10 13" id="KW-0472">Membrane</keyword>
<evidence type="ECO:0000256" key="5">
    <source>
        <dbReference type="ARBA" id="ARBA00022692"/>
    </source>
</evidence>
<evidence type="ECO:0000256" key="13">
    <source>
        <dbReference type="SAM" id="Phobius"/>
    </source>
</evidence>
<evidence type="ECO:0000256" key="6">
    <source>
        <dbReference type="ARBA" id="ARBA00022826"/>
    </source>
</evidence>
<evidence type="ECO:0000256" key="10">
    <source>
        <dbReference type="ARBA" id="ARBA00023136"/>
    </source>
</evidence>
<evidence type="ECO:0000313" key="15">
    <source>
        <dbReference type="Proteomes" id="UP000046393"/>
    </source>
</evidence>
<dbReference type="InterPro" id="IPR013099">
    <property type="entry name" value="K_chnl_dom"/>
</dbReference>
<evidence type="ECO:0000256" key="9">
    <source>
        <dbReference type="ARBA" id="ARBA00023065"/>
    </source>
</evidence>
<keyword evidence="6" id="KW-0631">Potassium channel</keyword>
<dbReference type="Proteomes" id="UP000046393">
    <property type="component" value="Unplaced"/>
</dbReference>
<dbReference type="PANTHER" id="PTHR11003:SF288">
    <property type="entry name" value="POTASSIUM CHANNEL DOMAIN-CONTAINING PROTEIN"/>
    <property type="match status" value="1"/>
</dbReference>
<comment type="similarity">
    <text evidence="2 12">Belongs to the two pore domain potassium channel (TC 1.A.1.8) family.</text>
</comment>
<dbReference type="AlphaFoldDB" id="A0A0N5APU3"/>
<evidence type="ECO:0000256" key="7">
    <source>
        <dbReference type="ARBA" id="ARBA00022958"/>
    </source>
</evidence>
<comment type="subcellular location">
    <subcellularLocation>
        <location evidence="1">Membrane</location>
        <topology evidence="1">Multi-pass membrane protein</topology>
    </subcellularLocation>
</comment>
<dbReference type="GO" id="GO:0030322">
    <property type="term" value="P:stabilization of membrane potential"/>
    <property type="evidence" value="ECO:0007669"/>
    <property type="project" value="TreeGrafter"/>
</dbReference>
<dbReference type="GO" id="GO:0015271">
    <property type="term" value="F:outward rectifier potassium channel activity"/>
    <property type="evidence" value="ECO:0007669"/>
    <property type="project" value="TreeGrafter"/>
</dbReference>
<evidence type="ECO:0000256" key="11">
    <source>
        <dbReference type="ARBA" id="ARBA00023303"/>
    </source>
</evidence>
<dbReference type="InterPro" id="IPR003092">
    <property type="entry name" value="2pore_dom_K_chnl_TASK"/>
</dbReference>
<keyword evidence="5 12" id="KW-0812">Transmembrane</keyword>
<name>A0A0N5APU3_9BILA</name>
<proteinExistence type="inferred from homology"/>